<keyword evidence="1" id="KW-0808">Transferase</keyword>
<comment type="similarity">
    <text evidence="1">Belongs to the inositol phosphokinase (IPK) family.</text>
</comment>
<sequence>MTLGTMNHDTDKEDLIQLEPLVHQVSGHSSMFVLDDVTICKPLIGREYRFYRTLPPEMKKYTPEFHGTLQVVLQELGDGLSLAALPNEQMPSLRSNQGALKHSKDGRLICV</sequence>
<dbReference type="GO" id="GO:0005634">
    <property type="term" value="C:nucleus"/>
    <property type="evidence" value="ECO:0007669"/>
    <property type="project" value="TreeGrafter"/>
</dbReference>
<protein>
    <recommendedName>
        <fullName evidence="1">Kinase</fullName>
        <ecNumber evidence="1">2.7.-.-</ecNumber>
    </recommendedName>
</protein>
<dbReference type="EMBL" id="JARKIK010000043">
    <property type="protein sequence ID" value="KAK8736828.1"/>
    <property type="molecule type" value="Genomic_DNA"/>
</dbReference>
<reference evidence="2" key="2">
    <citation type="submission" date="2024-01" db="EMBL/GenBank/DDBJ databases">
        <authorList>
            <person name="He J."/>
            <person name="Wang M."/>
            <person name="Zheng J."/>
            <person name="Liu Z."/>
        </authorList>
    </citation>
    <scope>NUCLEOTIDE SEQUENCE</scope>
    <source>
        <strain evidence="2">ZL_2023a</strain>
        <tissue evidence="2">Muscle</tissue>
    </source>
</reference>
<dbReference type="EMBL" id="JARKIK010000043">
    <property type="protein sequence ID" value="KAK8736830.1"/>
    <property type="molecule type" value="Genomic_DNA"/>
</dbReference>
<accession>A0AAW0WWX1</accession>
<evidence type="ECO:0000256" key="1">
    <source>
        <dbReference type="RuleBase" id="RU363090"/>
    </source>
</evidence>
<dbReference type="Proteomes" id="UP001445076">
    <property type="component" value="Unassembled WGS sequence"/>
</dbReference>
<dbReference type="PANTHER" id="PTHR12400">
    <property type="entry name" value="INOSITOL POLYPHOSPHATE KINASE"/>
    <property type="match status" value="1"/>
</dbReference>
<name>A0AAW0WWX1_CHEQU</name>
<organism evidence="2 3">
    <name type="scientific">Cherax quadricarinatus</name>
    <name type="common">Australian red claw crayfish</name>
    <dbReference type="NCBI Taxonomy" id="27406"/>
    <lineage>
        <taxon>Eukaryota</taxon>
        <taxon>Metazoa</taxon>
        <taxon>Ecdysozoa</taxon>
        <taxon>Arthropoda</taxon>
        <taxon>Crustacea</taxon>
        <taxon>Multicrustacea</taxon>
        <taxon>Malacostraca</taxon>
        <taxon>Eumalacostraca</taxon>
        <taxon>Eucarida</taxon>
        <taxon>Decapoda</taxon>
        <taxon>Pleocyemata</taxon>
        <taxon>Astacidea</taxon>
        <taxon>Parastacoidea</taxon>
        <taxon>Parastacidae</taxon>
        <taxon>Cherax</taxon>
    </lineage>
</organism>
<dbReference type="EMBL" id="JARKIK010000043">
    <property type="protein sequence ID" value="KAK8736825.1"/>
    <property type="molecule type" value="Genomic_DNA"/>
</dbReference>
<dbReference type="InterPro" id="IPR005522">
    <property type="entry name" value="IPK"/>
</dbReference>
<dbReference type="EC" id="2.7.-.-" evidence="1"/>
<keyword evidence="3" id="KW-1185">Reference proteome</keyword>
<dbReference type="GO" id="GO:0032958">
    <property type="term" value="P:inositol phosphate biosynthetic process"/>
    <property type="evidence" value="ECO:0007669"/>
    <property type="project" value="InterPro"/>
</dbReference>
<proteinExistence type="inferred from homology"/>
<evidence type="ECO:0000313" key="2">
    <source>
        <dbReference type="EMBL" id="KAK8736828.1"/>
    </source>
</evidence>
<gene>
    <name evidence="2" type="ORF">OTU49_004661</name>
</gene>
<reference evidence="2 3" key="1">
    <citation type="journal article" date="2024" name="BMC Genomics">
        <title>Genome assembly of redclaw crayfish (Cherax quadricarinatus) provides insights into its immune adaptation and hypoxia tolerance.</title>
        <authorList>
            <person name="Liu Z."/>
            <person name="Zheng J."/>
            <person name="Li H."/>
            <person name="Fang K."/>
            <person name="Wang S."/>
            <person name="He J."/>
            <person name="Zhou D."/>
            <person name="Weng S."/>
            <person name="Chi M."/>
            <person name="Gu Z."/>
            <person name="He J."/>
            <person name="Li F."/>
            <person name="Wang M."/>
        </authorList>
    </citation>
    <scope>NUCLEOTIDE SEQUENCE [LARGE SCALE GENOMIC DNA]</scope>
    <source>
        <strain evidence="2">ZL_2023a</strain>
    </source>
</reference>
<dbReference type="GO" id="GO:0000828">
    <property type="term" value="F:inositol hexakisphosphate kinase activity"/>
    <property type="evidence" value="ECO:0007669"/>
    <property type="project" value="TreeGrafter"/>
</dbReference>
<dbReference type="AlphaFoldDB" id="A0AAW0WWX1"/>
<dbReference type="SUPFAM" id="SSF56104">
    <property type="entry name" value="SAICAR synthase-like"/>
    <property type="match status" value="1"/>
</dbReference>
<evidence type="ECO:0000313" key="3">
    <source>
        <dbReference type="Proteomes" id="UP001445076"/>
    </source>
</evidence>
<dbReference type="GO" id="GO:0005737">
    <property type="term" value="C:cytoplasm"/>
    <property type="evidence" value="ECO:0007669"/>
    <property type="project" value="TreeGrafter"/>
</dbReference>
<dbReference type="PANTHER" id="PTHR12400:SF21">
    <property type="entry name" value="KINASE"/>
    <property type="match status" value="1"/>
</dbReference>
<keyword evidence="1" id="KW-0418">Kinase</keyword>
<dbReference type="GO" id="GO:0046854">
    <property type="term" value="P:phosphatidylinositol phosphate biosynthetic process"/>
    <property type="evidence" value="ECO:0007669"/>
    <property type="project" value="TreeGrafter"/>
</dbReference>
<comment type="caution">
    <text evidence="2">The sequence shown here is derived from an EMBL/GenBank/DDBJ whole genome shotgun (WGS) entry which is preliminary data.</text>
</comment>